<feature type="region of interest" description="Disordered" evidence="1">
    <location>
        <begin position="1"/>
        <end position="35"/>
    </location>
</feature>
<dbReference type="GO" id="GO:0000123">
    <property type="term" value="C:histone acetyltransferase complex"/>
    <property type="evidence" value="ECO:0007669"/>
    <property type="project" value="UniProtKB-ARBA"/>
</dbReference>
<feature type="region of interest" description="Disordered" evidence="1">
    <location>
        <begin position="369"/>
        <end position="402"/>
    </location>
</feature>
<evidence type="ECO:0000313" key="3">
    <source>
        <dbReference type="EMBL" id="KAF5385393.1"/>
    </source>
</evidence>
<feature type="region of interest" description="Disordered" evidence="1">
    <location>
        <begin position="311"/>
        <end position="342"/>
    </location>
</feature>
<dbReference type="AlphaFoldDB" id="A0A8H5HL85"/>
<dbReference type="OrthoDB" id="2555515at2759"/>
<evidence type="ECO:0000256" key="1">
    <source>
        <dbReference type="SAM" id="MobiDB-lite"/>
    </source>
</evidence>
<name>A0A8H5HL85_9AGAR</name>
<feature type="compositionally biased region" description="Polar residues" evidence="1">
    <location>
        <begin position="1"/>
        <end position="14"/>
    </location>
</feature>
<feature type="compositionally biased region" description="Basic residues" evidence="1">
    <location>
        <begin position="15"/>
        <end position="26"/>
    </location>
</feature>
<proteinExistence type="predicted"/>
<dbReference type="SMART" id="SM01300">
    <property type="entry name" value="PEHE"/>
    <property type="match status" value="1"/>
</dbReference>
<evidence type="ECO:0000313" key="4">
    <source>
        <dbReference type="Proteomes" id="UP000565441"/>
    </source>
</evidence>
<dbReference type="Proteomes" id="UP000565441">
    <property type="component" value="Unassembled WGS sequence"/>
</dbReference>
<dbReference type="EMBL" id="JAACJP010000004">
    <property type="protein sequence ID" value="KAF5385393.1"/>
    <property type="molecule type" value="Genomic_DNA"/>
</dbReference>
<keyword evidence="4" id="KW-1185">Reference proteome</keyword>
<gene>
    <name evidence="3" type="ORF">D9615_001248</name>
</gene>
<evidence type="ECO:0000259" key="2">
    <source>
        <dbReference type="SMART" id="SM01300"/>
    </source>
</evidence>
<organism evidence="3 4">
    <name type="scientific">Tricholomella constricta</name>
    <dbReference type="NCBI Taxonomy" id="117010"/>
    <lineage>
        <taxon>Eukaryota</taxon>
        <taxon>Fungi</taxon>
        <taxon>Dikarya</taxon>
        <taxon>Basidiomycota</taxon>
        <taxon>Agaricomycotina</taxon>
        <taxon>Agaricomycetes</taxon>
        <taxon>Agaricomycetidae</taxon>
        <taxon>Agaricales</taxon>
        <taxon>Tricholomatineae</taxon>
        <taxon>Lyophyllaceae</taxon>
        <taxon>Tricholomella</taxon>
    </lineage>
</organism>
<dbReference type="InterPro" id="IPR029332">
    <property type="entry name" value="PEHE_dom"/>
</dbReference>
<sequence>MDAPSTSSTPGTQIRQKRVLPSRSRRGGPGVGSCDADVMILETQRRKFENEPLIPAETHFLLTTNPALASTSSSTFEINIHANDRYFERPEVLKAYREQLIIQTPEFLSLGDTPAGRLRARSQAGITEDGPPETSDAAYEKRHRKYETFEKRQRLREKEKLKHEQYKLKERIDQLRAMDASAFLTLPDNLFPAPLDQTDAESDHGEENLLVHHINGGPNYAEGERRRKEMLSVAHILEERYRVLLPPDRMKKAPGQITMEASVEPEVPVYVGKDKHLLEPEEEPIIETVRQETERLKLKIKFPGRLPNPTLPISVSKFASSKKRRQSAPPPSKQPPIRKAKAIQDGAHIRAASPIMVVDLPPASPHVVLPLSSPVPSQNQEYPPSSPPAPHPDQRPVSRFGTPMSNPEIAVLEPGTPETEIVHEEDQVLPSTDFPEPTLASRPRKRIKRSPISFSSPSRHLIREPSVPPIASISAPYRRRSPSHASTVQSSKHVSYAGATGKAERTTSLLMIQAIRSSDSARKAKRHLPPFGGKLRNDAFDEIRDFELPDWIDPPSDTGGLEFPDVYAPLRAIPGARTILSAAEFSKKASHSPTSKANAPS</sequence>
<feature type="compositionally biased region" description="Polar residues" evidence="1">
    <location>
        <begin position="483"/>
        <end position="493"/>
    </location>
</feature>
<feature type="domain" description="PEHE" evidence="2">
    <location>
        <begin position="102"/>
        <end position="243"/>
    </location>
</feature>
<accession>A0A8H5HL85</accession>
<protein>
    <recommendedName>
        <fullName evidence="2">PEHE domain-containing protein</fullName>
    </recommendedName>
</protein>
<comment type="caution">
    <text evidence="3">The sequence shown here is derived from an EMBL/GenBank/DDBJ whole genome shotgun (WGS) entry which is preliminary data.</text>
</comment>
<reference evidence="3 4" key="1">
    <citation type="journal article" date="2020" name="ISME J.">
        <title>Uncovering the hidden diversity of litter-decomposition mechanisms in mushroom-forming fungi.</title>
        <authorList>
            <person name="Floudas D."/>
            <person name="Bentzer J."/>
            <person name="Ahren D."/>
            <person name="Johansson T."/>
            <person name="Persson P."/>
            <person name="Tunlid A."/>
        </authorList>
    </citation>
    <scope>NUCLEOTIDE SEQUENCE [LARGE SCALE GENOMIC DNA]</scope>
    <source>
        <strain evidence="3 4">CBS 661.87</strain>
    </source>
</reference>
<feature type="region of interest" description="Disordered" evidence="1">
    <location>
        <begin position="430"/>
        <end position="500"/>
    </location>
</feature>